<sequence length="86" mass="9453">MVDTEVPNIVTSLPRVLHVTKLPCSSASLKHSAHVIPHKKVGVAVVCRGWIRVSDFAVEGEIFIVLACNAEVFPLYILKEVNALLY</sequence>
<protein>
    <submittedName>
        <fullName evidence="1">Uncharacterized protein</fullName>
    </submittedName>
</protein>
<organism evidence="1 2">
    <name type="scientific">Apostasia shenzhenica</name>
    <dbReference type="NCBI Taxonomy" id="1088818"/>
    <lineage>
        <taxon>Eukaryota</taxon>
        <taxon>Viridiplantae</taxon>
        <taxon>Streptophyta</taxon>
        <taxon>Embryophyta</taxon>
        <taxon>Tracheophyta</taxon>
        <taxon>Spermatophyta</taxon>
        <taxon>Magnoliopsida</taxon>
        <taxon>Liliopsida</taxon>
        <taxon>Asparagales</taxon>
        <taxon>Orchidaceae</taxon>
        <taxon>Apostasioideae</taxon>
        <taxon>Apostasia</taxon>
    </lineage>
</organism>
<dbReference type="Proteomes" id="UP000236161">
    <property type="component" value="Unassembled WGS sequence"/>
</dbReference>
<evidence type="ECO:0000313" key="2">
    <source>
        <dbReference type="Proteomes" id="UP000236161"/>
    </source>
</evidence>
<dbReference type="AlphaFoldDB" id="A0A2I0AZ98"/>
<gene>
    <name evidence="1" type="ORF">AXF42_Ash006512</name>
</gene>
<proteinExistence type="predicted"/>
<reference evidence="1 2" key="1">
    <citation type="journal article" date="2017" name="Nature">
        <title>The Apostasia genome and the evolution of orchids.</title>
        <authorList>
            <person name="Zhang G.Q."/>
            <person name="Liu K.W."/>
            <person name="Li Z."/>
            <person name="Lohaus R."/>
            <person name="Hsiao Y.Y."/>
            <person name="Niu S.C."/>
            <person name="Wang J.Y."/>
            <person name="Lin Y.C."/>
            <person name="Xu Q."/>
            <person name="Chen L.J."/>
            <person name="Yoshida K."/>
            <person name="Fujiwara S."/>
            <person name="Wang Z.W."/>
            <person name="Zhang Y.Q."/>
            <person name="Mitsuda N."/>
            <person name="Wang M."/>
            <person name="Liu G.H."/>
            <person name="Pecoraro L."/>
            <person name="Huang H.X."/>
            <person name="Xiao X.J."/>
            <person name="Lin M."/>
            <person name="Wu X.Y."/>
            <person name="Wu W.L."/>
            <person name="Chen Y.Y."/>
            <person name="Chang S.B."/>
            <person name="Sakamoto S."/>
            <person name="Ohme-Takagi M."/>
            <person name="Yagi M."/>
            <person name="Zeng S.J."/>
            <person name="Shen C.Y."/>
            <person name="Yeh C.M."/>
            <person name="Luo Y.B."/>
            <person name="Tsai W.C."/>
            <person name="Van de Peer Y."/>
            <person name="Liu Z.J."/>
        </authorList>
    </citation>
    <scope>NUCLEOTIDE SEQUENCE [LARGE SCALE GENOMIC DNA]</scope>
    <source>
        <strain evidence="2">cv. Shenzhen</strain>
        <tissue evidence="1">Stem</tissue>
    </source>
</reference>
<accession>A0A2I0AZ98</accession>
<keyword evidence="2" id="KW-1185">Reference proteome</keyword>
<evidence type="ECO:0000313" key="1">
    <source>
        <dbReference type="EMBL" id="PKA60877.1"/>
    </source>
</evidence>
<name>A0A2I0AZ98_9ASPA</name>
<dbReference type="EMBL" id="KZ451935">
    <property type="protein sequence ID" value="PKA60877.1"/>
    <property type="molecule type" value="Genomic_DNA"/>
</dbReference>